<dbReference type="InterPro" id="IPR012132">
    <property type="entry name" value="GMC_OxRdtase"/>
</dbReference>
<protein>
    <recommendedName>
        <fullName evidence="2">Glucose-methanol-choline oxidoreductase C-terminal domain-containing protein</fullName>
    </recommendedName>
</protein>
<evidence type="ECO:0000256" key="1">
    <source>
        <dbReference type="ARBA" id="ARBA00010790"/>
    </source>
</evidence>
<comment type="similarity">
    <text evidence="1">Belongs to the GMC oxidoreductase family.</text>
</comment>
<dbReference type="InterPro" id="IPR007867">
    <property type="entry name" value="GMC_OxRtase_C"/>
</dbReference>
<dbReference type="Pfam" id="PF05199">
    <property type="entry name" value="GMC_oxred_C"/>
    <property type="match status" value="1"/>
</dbReference>
<dbReference type="Gene3D" id="3.30.560.10">
    <property type="entry name" value="Glucose Oxidase, domain 3"/>
    <property type="match status" value="1"/>
</dbReference>
<evidence type="ECO:0000259" key="2">
    <source>
        <dbReference type="Pfam" id="PF05199"/>
    </source>
</evidence>
<proteinExistence type="inferred from homology"/>
<evidence type="ECO:0000313" key="3">
    <source>
        <dbReference type="EMBL" id="KAJ8958504.1"/>
    </source>
</evidence>
<reference evidence="3" key="1">
    <citation type="journal article" date="2023" name="Insect Mol. Biol.">
        <title>Genome sequencing provides insights into the evolution of gene families encoding plant cell wall-degrading enzymes in longhorned beetles.</title>
        <authorList>
            <person name="Shin N.R."/>
            <person name="Okamura Y."/>
            <person name="Kirsch R."/>
            <person name="Pauchet Y."/>
        </authorList>
    </citation>
    <scope>NUCLEOTIDE SEQUENCE</scope>
    <source>
        <strain evidence="3">AMC_N1</strain>
    </source>
</reference>
<gene>
    <name evidence="3" type="ORF">NQ318_002298</name>
</gene>
<dbReference type="SUPFAM" id="SSF54373">
    <property type="entry name" value="FAD-linked reductases, C-terminal domain"/>
    <property type="match status" value="1"/>
</dbReference>
<dbReference type="GO" id="GO:0050660">
    <property type="term" value="F:flavin adenine dinucleotide binding"/>
    <property type="evidence" value="ECO:0007669"/>
    <property type="project" value="InterPro"/>
</dbReference>
<dbReference type="EMBL" id="JAPWTK010000017">
    <property type="protein sequence ID" value="KAJ8958504.1"/>
    <property type="molecule type" value="Genomic_DNA"/>
</dbReference>
<organism evidence="3 4">
    <name type="scientific">Aromia moschata</name>
    <dbReference type="NCBI Taxonomy" id="1265417"/>
    <lineage>
        <taxon>Eukaryota</taxon>
        <taxon>Metazoa</taxon>
        <taxon>Ecdysozoa</taxon>
        <taxon>Arthropoda</taxon>
        <taxon>Hexapoda</taxon>
        <taxon>Insecta</taxon>
        <taxon>Pterygota</taxon>
        <taxon>Neoptera</taxon>
        <taxon>Endopterygota</taxon>
        <taxon>Coleoptera</taxon>
        <taxon>Polyphaga</taxon>
        <taxon>Cucujiformia</taxon>
        <taxon>Chrysomeloidea</taxon>
        <taxon>Cerambycidae</taxon>
        <taxon>Cerambycinae</taxon>
        <taxon>Callichromatini</taxon>
        <taxon>Aromia</taxon>
    </lineage>
</organism>
<evidence type="ECO:0000313" key="4">
    <source>
        <dbReference type="Proteomes" id="UP001162162"/>
    </source>
</evidence>
<dbReference type="AlphaFoldDB" id="A0AAV8Z308"/>
<dbReference type="GO" id="GO:0016614">
    <property type="term" value="F:oxidoreductase activity, acting on CH-OH group of donors"/>
    <property type="evidence" value="ECO:0007669"/>
    <property type="project" value="InterPro"/>
</dbReference>
<feature type="domain" description="Glucose-methanol-choline oxidoreductase C-terminal" evidence="2">
    <location>
        <begin position="10"/>
        <end position="149"/>
    </location>
</feature>
<feature type="non-terminal residue" evidence="3">
    <location>
        <position position="1"/>
    </location>
</feature>
<dbReference type="PANTHER" id="PTHR11552">
    <property type="entry name" value="GLUCOSE-METHANOL-CHOLINE GMC OXIDOREDUCTASE"/>
    <property type="match status" value="1"/>
</dbReference>
<accession>A0AAV8Z308</accession>
<dbReference type="Gene3D" id="3.50.50.60">
    <property type="entry name" value="FAD/NAD(P)-binding domain"/>
    <property type="match status" value="1"/>
</dbReference>
<comment type="caution">
    <text evidence="3">The sequence shown here is derived from an EMBL/GenBank/DDBJ whole genome shotgun (WGS) entry which is preliminary data.</text>
</comment>
<dbReference type="InterPro" id="IPR036188">
    <property type="entry name" value="FAD/NAD-bd_sf"/>
</dbReference>
<keyword evidence="4" id="KW-1185">Reference proteome</keyword>
<dbReference type="SUPFAM" id="SSF51905">
    <property type="entry name" value="FAD/NAD(P)-binding domain"/>
    <property type="match status" value="1"/>
</dbReference>
<name>A0AAV8Z308_9CUCU</name>
<sequence>ANIFPILLHPKSKGFIKLKSKNPFDPPIIQPNYLSEKEDLLKLVDAIKFVEKLMETGPFENADAALYPVPVCDEFEIYTEEYWECAIKTLTMSFNDYMGGCKMGPRSDKEAVVDNNLQVYGVKNLMVADASVIPVTISGHIGAATIMIGEKAADIIKNNYSP</sequence>
<dbReference type="PANTHER" id="PTHR11552:SF158">
    <property type="entry name" value="GH23626P-RELATED"/>
    <property type="match status" value="1"/>
</dbReference>
<dbReference type="Proteomes" id="UP001162162">
    <property type="component" value="Unassembled WGS sequence"/>
</dbReference>